<sequence length="216" mass="25754">MIREVKIDSFDDICSSFSIWIIKYCSQNYTFPLYMVWYSDTDVEGRHAFMLDKSGCIFAVTDLVKIKETLLKNIDKIQQPNNLMNWLACFGNIIPEYVESYNVGQIENNIRGNDFYDESITQFIGFINLFGDFVYQSKDNLLYERDLNNKYISMVYKYYDQYIQLSNYKIKEQYNQKDKPRLEINHLELLHAFIKIRYVIEENISVAYLQNTVQSL</sequence>
<proteinExistence type="predicted"/>
<accession>A0A212KB03</accession>
<dbReference type="AlphaFoldDB" id="A0A212KB03"/>
<dbReference type="EMBL" id="FLUL01000001">
    <property type="protein sequence ID" value="SBW08856.1"/>
    <property type="molecule type" value="Genomic_DNA"/>
</dbReference>
<name>A0A212KB03_9BACT</name>
<organism evidence="1">
    <name type="scientific">uncultured Dysgonomonas sp</name>
    <dbReference type="NCBI Taxonomy" id="206096"/>
    <lineage>
        <taxon>Bacteria</taxon>
        <taxon>Pseudomonadati</taxon>
        <taxon>Bacteroidota</taxon>
        <taxon>Bacteroidia</taxon>
        <taxon>Bacteroidales</taxon>
        <taxon>Dysgonomonadaceae</taxon>
        <taxon>Dysgonomonas</taxon>
        <taxon>environmental samples</taxon>
    </lineage>
</organism>
<dbReference type="RefSeq" id="WP_252636874.1">
    <property type="nucleotide sequence ID" value="NZ_LT599021.1"/>
</dbReference>
<gene>
    <name evidence="1" type="ORF">KL86DYS2_13482</name>
</gene>
<reference evidence="1" key="1">
    <citation type="submission" date="2016-04" db="EMBL/GenBank/DDBJ databases">
        <authorList>
            <person name="Evans L.H."/>
            <person name="Alamgir A."/>
            <person name="Owens N."/>
            <person name="Weber N.D."/>
            <person name="Virtaneva K."/>
            <person name="Barbian K."/>
            <person name="Babar A."/>
            <person name="Rosenke K."/>
        </authorList>
    </citation>
    <scope>NUCLEOTIDE SEQUENCE</scope>
    <source>
        <strain evidence="1">86-2</strain>
    </source>
</reference>
<evidence type="ECO:0000313" key="1">
    <source>
        <dbReference type="EMBL" id="SBW08856.1"/>
    </source>
</evidence>
<protein>
    <submittedName>
        <fullName evidence="1">Uncharacterized protein</fullName>
    </submittedName>
</protein>